<gene>
    <name evidence="1" type="ORF">ONB1V03_LOCUS4720</name>
</gene>
<keyword evidence="2" id="KW-1185">Reference proteome</keyword>
<organism evidence="1">
    <name type="scientific">Oppiella nova</name>
    <dbReference type="NCBI Taxonomy" id="334625"/>
    <lineage>
        <taxon>Eukaryota</taxon>
        <taxon>Metazoa</taxon>
        <taxon>Ecdysozoa</taxon>
        <taxon>Arthropoda</taxon>
        <taxon>Chelicerata</taxon>
        <taxon>Arachnida</taxon>
        <taxon>Acari</taxon>
        <taxon>Acariformes</taxon>
        <taxon>Sarcoptiformes</taxon>
        <taxon>Oribatida</taxon>
        <taxon>Brachypylina</taxon>
        <taxon>Oppioidea</taxon>
        <taxon>Oppiidae</taxon>
        <taxon>Oppiella</taxon>
    </lineage>
</organism>
<proteinExistence type="predicted"/>
<evidence type="ECO:0000313" key="2">
    <source>
        <dbReference type="Proteomes" id="UP000728032"/>
    </source>
</evidence>
<evidence type="ECO:0000313" key="1">
    <source>
        <dbReference type="EMBL" id="CAD7644531.1"/>
    </source>
</evidence>
<sequence>MNVITDMLSSMDSTRWLTSVSARLVDVFARSGLLISEDMTLLDALIETQMDANQQLIHSSKSFIDFSTNCKQLPVVSILSLTGALLWFESTLLETYRFPLIVSLVCVV</sequence>
<reference evidence="1" key="1">
    <citation type="submission" date="2020-11" db="EMBL/GenBank/DDBJ databases">
        <authorList>
            <person name="Tran Van P."/>
        </authorList>
    </citation>
    <scope>NUCLEOTIDE SEQUENCE</scope>
</reference>
<dbReference type="EMBL" id="OC916536">
    <property type="protein sequence ID" value="CAD7644531.1"/>
    <property type="molecule type" value="Genomic_DNA"/>
</dbReference>
<dbReference type="AlphaFoldDB" id="A0A7R9QH09"/>
<dbReference type="EMBL" id="CAJPVJ010001711">
    <property type="protein sequence ID" value="CAG2165174.1"/>
    <property type="molecule type" value="Genomic_DNA"/>
</dbReference>
<protein>
    <submittedName>
        <fullName evidence="1">Uncharacterized protein</fullName>
    </submittedName>
</protein>
<accession>A0A7R9QH09</accession>
<dbReference type="Proteomes" id="UP000728032">
    <property type="component" value="Unassembled WGS sequence"/>
</dbReference>
<dbReference type="OrthoDB" id="6531461at2759"/>
<name>A0A7R9QH09_9ACAR</name>